<keyword evidence="1" id="KW-0812">Transmembrane</keyword>
<comment type="caution">
    <text evidence="2">The sequence shown here is derived from an EMBL/GenBank/DDBJ whole genome shotgun (WGS) entry which is preliminary data.</text>
</comment>
<reference evidence="2 3" key="1">
    <citation type="submission" date="2018-07" db="EMBL/GenBank/DDBJ databases">
        <title>Genomic Encyclopedia of Type Strains, Phase III (KMG-III): the genomes of soil and plant-associated and newly described type strains.</title>
        <authorList>
            <person name="Whitman W."/>
        </authorList>
    </citation>
    <scope>NUCLEOTIDE SEQUENCE [LARGE SCALE GENOMIC DNA]</scope>
    <source>
        <strain evidence="2 3">CECT 7946</strain>
    </source>
</reference>
<proteinExistence type="predicted"/>
<keyword evidence="1" id="KW-0472">Membrane</keyword>
<evidence type="ECO:0000313" key="3">
    <source>
        <dbReference type="Proteomes" id="UP000256980"/>
    </source>
</evidence>
<keyword evidence="1" id="KW-1133">Transmembrane helix</keyword>
<evidence type="ECO:0000313" key="2">
    <source>
        <dbReference type="EMBL" id="RED47167.1"/>
    </source>
</evidence>
<dbReference type="EMBL" id="QRDV01000001">
    <property type="protein sequence ID" value="RED47167.1"/>
    <property type="molecule type" value="Genomic_DNA"/>
</dbReference>
<organism evidence="2 3">
    <name type="scientific">Winogradskyella eximia</name>
    <dbReference type="NCBI Taxonomy" id="262006"/>
    <lineage>
        <taxon>Bacteria</taxon>
        <taxon>Pseudomonadati</taxon>
        <taxon>Bacteroidota</taxon>
        <taxon>Flavobacteriia</taxon>
        <taxon>Flavobacteriales</taxon>
        <taxon>Flavobacteriaceae</taxon>
        <taxon>Winogradskyella</taxon>
    </lineage>
</organism>
<protein>
    <submittedName>
        <fullName evidence="2">Uncharacterized protein</fullName>
    </submittedName>
</protein>
<keyword evidence="3" id="KW-1185">Reference proteome</keyword>
<sequence length="245" mass="28867">MIKFFRHIRKSLLSENKFSKYLIYAIGEIILVFIGIAMALQFNNWNEAKKTREKEQQVLTEIISDLEFTLQDLDRVINTRTNNLKRTINSIHTVIDILETNKPYHDSLAYTFRSINAYDDIHFKTSGYQSLVSIGTDLVEDPKLRSSIGEFHTSSIKETKGRFEEVHLDFYSYMIDNYRKKYTSVFDENSLERLIPNDFETLKKDKEYIQSLKVFLGVNISYLEILTEVNLEAEQLKEDIENYLE</sequence>
<name>A0A3D9HCH7_9FLAO</name>
<evidence type="ECO:0000256" key="1">
    <source>
        <dbReference type="SAM" id="Phobius"/>
    </source>
</evidence>
<dbReference type="Pfam" id="PF19578">
    <property type="entry name" value="DUF6090"/>
    <property type="match status" value="1"/>
</dbReference>
<dbReference type="Proteomes" id="UP000256980">
    <property type="component" value="Unassembled WGS sequence"/>
</dbReference>
<dbReference type="OrthoDB" id="821805at2"/>
<dbReference type="AlphaFoldDB" id="A0A3D9HCH7"/>
<feature type="transmembrane region" description="Helical" evidence="1">
    <location>
        <begin position="21"/>
        <end position="42"/>
    </location>
</feature>
<dbReference type="RefSeq" id="WP_115816197.1">
    <property type="nucleotide sequence ID" value="NZ_QRDV01000001.1"/>
</dbReference>
<gene>
    <name evidence="2" type="ORF">DFQ10_101950</name>
</gene>
<accession>A0A3D9HCH7</accession>
<dbReference type="InterPro" id="IPR045749">
    <property type="entry name" value="DUF6090"/>
</dbReference>